<keyword evidence="1" id="KW-0812">Transmembrane</keyword>
<dbReference type="Proteomes" id="UP000290527">
    <property type="component" value="Unassembled WGS sequence"/>
</dbReference>
<organism evidence="2 3">
    <name type="scientific">Methanofervidicoccus abyssi</name>
    <dbReference type="NCBI Taxonomy" id="2082189"/>
    <lineage>
        <taxon>Archaea</taxon>
        <taxon>Methanobacteriati</taxon>
        <taxon>Methanobacteriota</taxon>
        <taxon>Methanomada group</taxon>
        <taxon>Methanococci</taxon>
        <taxon>Methanococcales</taxon>
        <taxon>Methanofervidicoccus</taxon>
    </lineage>
</organism>
<sequence>MVTSTGNVVVTLAVPSLAIVMFISVGVLLYIGVVVVIFSITRFGVGTVTVMVVV</sequence>
<proteinExistence type="predicted"/>
<protein>
    <submittedName>
        <fullName evidence="2">Uncharacterized protein</fullName>
    </submittedName>
</protein>
<reference evidence="2 3" key="1">
    <citation type="journal article" date="2019" name="Int. J. Syst. Evol. Microbiol.">
        <title>Methanofervidicoccus abyssi gen. nov., sp. nov., a hydrogenotrophic methanogen, isolated from a hydrothermal vent chimney in the Mid-Cayman Spreading Center, the Caribbean Sea.</title>
        <authorList>
            <person name="Sakai S."/>
            <person name="Takaki Y."/>
            <person name="Miyazaki M."/>
            <person name="Ogawara M."/>
            <person name="Yanagawa K."/>
            <person name="Miyazaki J."/>
            <person name="Takai K."/>
        </authorList>
    </citation>
    <scope>NUCLEOTIDE SEQUENCE [LARGE SCALE GENOMIC DNA]</scope>
    <source>
        <strain evidence="2 3">HHB</strain>
    </source>
</reference>
<comment type="caution">
    <text evidence="2">The sequence shown here is derived from an EMBL/GenBank/DDBJ whole genome shotgun (WGS) entry which is preliminary data.</text>
</comment>
<name>A0A401HPT3_9EURY</name>
<dbReference type="EMBL" id="BFAX01000002">
    <property type="protein sequence ID" value="GBF36274.1"/>
    <property type="molecule type" value="Genomic_DNA"/>
</dbReference>
<accession>A0A401HPT3</accession>
<gene>
    <name evidence="2" type="ORF">MHHB_P0504</name>
</gene>
<keyword evidence="1" id="KW-1133">Transmembrane helix</keyword>
<evidence type="ECO:0000313" key="3">
    <source>
        <dbReference type="Proteomes" id="UP000290527"/>
    </source>
</evidence>
<evidence type="ECO:0000313" key="2">
    <source>
        <dbReference type="EMBL" id="GBF36274.1"/>
    </source>
</evidence>
<evidence type="ECO:0000256" key="1">
    <source>
        <dbReference type="SAM" id="Phobius"/>
    </source>
</evidence>
<dbReference type="AlphaFoldDB" id="A0A401HPT3"/>
<keyword evidence="1" id="KW-0472">Membrane</keyword>
<feature type="transmembrane region" description="Helical" evidence="1">
    <location>
        <begin position="12"/>
        <end position="38"/>
    </location>
</feature>
<keyword evidence="3" id="KW-1185">Reference proteome</keyword>